<dbReference type="InterPro" id="IPR017441">
    <property type="entry name" value="Protein_kinase_ATP_BS"/>
</dbReference>
<reference evidence="6 7" key="1">
    <citation type="submission" date="2024-02" db="EMBL/GenBank/DDBJ databases">
        <authorList>
            <person name="Daric V."/>
            <person name="Darras S."/>
        </authorList>
    </citation>
    <scope>NUCLEOTIDE SEQUENCE [LARGE SCALE GENOMIC DNA]</scope>
</reference>
<keyword evidence="1" id="KW-0808">Transferase</keyword>
<name>A0ABP0GLG6_CLALP</name>
<evidence type="ECO:0000313" key="7">
    <source>
        <dbReference type="Proteomes" id="UP001642483"/>
    </source>
</evidence>
<dbReference type="InterPro" id="IPR011009">
    <property type="entry name" value="Kinase-like_dom_sf"/>
</dbReference>
<keyword evidence="7" id="KW-1185">Reference proteome</keyword>
<dbReference type="InterPro" id="IPR011990">
    <property type="entry name" value="TPR-like_helical_dom_sf"/>
</dbReference>
<keyword evidence="1" id="KW-0723">Serine/threonine-protein kinase</keyword>
<dbReference type="InterPro" id="IPR008271">
    <property type="entry name" value="Ser/Thr_kinase_AS"/>
</dbReference>
<gene>
    <name evidence="6" type="ORF">CVLEPA_LOCUS23540</name>
</gene>
<dbReference type="PANTHER" id="PTHR44329:SF291">
    <property type="entry name" value="PROTEIN KINASE DOMAIN-CONTAINING PROTEIN"/>
    <property type="match status" value="1"/>
</dbReference>
<evidence type="ECO:0000256" key="1">
    <source>
        <dbReference type="ARBA" id="ARBA00022527"/>
    </source>
</evidence>
<keyword evidence="1" id="KW-0418">Kinase</keyword>
<dbReference type="Gene3D" id="1.25.40.10">
    <property type="entry name" value="Tetratricopeptide repeat domain"/>
    <property type="match status" value="1"/>
</dbReference>
<evidence type="ECO:0000256" key="2">
    <source>
        <dbReference type="ARBA" id="ARBA00022741"/>
    </source>
</evidence>
<evidence type="ECO:0000259" key="5">
    <source>
        <dbReference type="PROSITE" id="PS50011"/>
    </source>
</evidence>
<dbReference type="PANTHER" id="PTHR44329">
    <property type="entry name" value="SERINE/THREONINE-PROTEIN KINASE TNNI3K-RELATED"/>
    <property type="match status" value="1"/>
</dbReference>
<organism evidence="6 7">
    <name type="scientific">Clavelina lepadiformis</name>
    <name type="common">Light-bulb sea squirt</name>
    <name type="synonym">Ascidia lepadiformis</name>
    <dbReference type="NCBI Taxonomy" id="159417"/>
    <lineage>
        <taxon>Eukaryota</taxon>
        <taxon>Metazoa</taxon>
        <taxon>Chordata</taxon>
        <taxon>Tunicata</taxon>
        <taxon>Ascidiacea</taxon>
        <taxon>Aplousobranchia</taxon>
        <taxon>Clavelinidae</taxon>
        <taxon>Clavelina</taxon>
    </lineage>
</organism>
<dbReference type="Gene3D" id="1.10.510.10">
    <property type="entry name" value="Transferase(Phosphotransferase) domain 1"/>
    <property type="match status" value="1"/>
</dbReference>
<comment type="caution">
    <text evidence="6">The sequence shown here is derived from an EMBL/GenBank/DDBJ whole genome shotgun (WGS) entry which is preliminary data.</text>
</comment>
<dbReference type="SUPFAM" id="SSF56112">
    <property type="entry name" value="Protein kinase-like (PK-like)"/>
    <property type="match status" value="1"/>
</dbReference>
<keyword evidence="3 4" id="KW-0067">ATP-binding</keyword>
<sequence>MNISEVSCKWRVFKPDEIFCNIRNNSLGEGSFGTVKLGFHKKLGRLAVKFSKRNIPARELNEERQKILEEADTMKQGRHDHVVEVLGLIDTEKIIAIVMEHMPAGSFHDLIDKKEAFKVPLPLLLQMVFEISDGITYLHNLHFKYRIAHGDLKPQNILLSSDLHCKIADFGGAEFSHHTLLALNMSDVTEHDFQFTKLFSAPELFTNGRGRLSTAMDVYSFGVILLFAIVGKYPDQVEMFKDLLPCQLQFDNITVEECLNKYKDQLKSEENQESYDILSMLEEVMTECVAQNPIDRPAIKILRSKLEERWRMVDPNTIKQHVIDVKETQVRMRDDMLDENSSTTLAEILQGEDSLQVNQAVSSISKDLESKNVYQTISQCDRLISIIESAYIADNKLVEITDDILDLIEMIQKRYCLKRTELTGCSESLVKLLQITEKFCTDVSRSETKIDLLRRWLQTADAFLRQNSLDDNVRVGVVGQILLSVDNCLSVLNSDARHDAFTLQTKIAGWKTKASCNRQLNNRKREQELNLEAVNELEDKFKDDYKKLGSLYAACCNNLGTNYFDTGELIQAELFYAKACHTHMGTDDYETEEIRMENLHITIENMCRLYENNPDINWKKEKDVLQSLAKPPDLKEPKLFTLMNRLTVLRLAISLQLHDDVATLCDEVSELSGIFSSSPMYCRWLSLKCNQIARILVKSKQDDLALIMLKCAMSFAKSISNPVDKIEALYRVSKVINERILGRFHEREEQNETRHIYAPMCHSAIALMEKCEVKKHSEEEEIKEECLRFANGHMSWCYLKAEDYNACIFTATKSLRGFPSEQTDCSGTSKKAGDFHRAHMNYCLGICHYKIKEFLDATIAFKESISFWKQYENTEKDIKKANSYILKINAAGLTTQQVKAK</sequence>
<evidence type="ECO:0000313" key="6">
    <source>
        <dbReference type="EMBL" id="CAK8691005.1"/>
    </source>
</evidence>
<accession>A0ABP0GLG6</accession>
<dbReference type="InterPro" id="IPR000719">
    <property type="entry name" value="Prot_kinase_dom"/>
</dbReference>
<dbReference type="Proteomes" id="UP001642483">
    <property type="component" value="Unassembled WGS sequence"/>
</dbReference>
<evidence type="ECO:0000256" key="4">
    <source>
        <dbReference type="PROSITE-ProRule" id="PRU10141"/>
    </source>
</evidence>
<keyword evidence="2 4" id="KW-0547">Nucleotide-binding</keyword>
<evidence type="ECO:0000256" key="3">
    <source>
        <dbReference type="ARBA" id="ARBA00022840"/>
    </source>
</evidence>
<dbReference type="Pfam" id="PF07714">
    <property type="entry name" value="PK_Tyr_Ser-Thr"/>
    <property type="match status" value="1"/>
</dbReference>
<proteinExistence type="predicted"/>
<dbReference type="SUPFAM" id="SSF48452">
    <property type="entry name" value="TPR-like"/>
    <property type="match status" value="1"/>
</dbReference>
<feature type="binding site" evidence="4">
    <location>
        <position position="49"/>
    </location>
    <ligand>
        <name>ATP</name>
        <dbReference type="ChEBI" id="CHEBI:30616"/>
    </ligand>
</feature>
<dbReference type="InterPro" id="IPR051681">
    <property type="entry name" value="Ser/Thr_Kinases-Pseudokinases"/>
</dbReference>
<dbReference type="PROSITE" id="PS50011">
    <property type="entry name" value="PROTEIN_KINASE_DOM"/>
    <property type="match status" value="1"/>
</dbReference>
<dbReference type="PROSITE" id="PS00108">
    <property type="entry name" value="PROTEIN_KINASE_ST"/>
    <property type="match status" value="1"/>
</dbReference>
<dbReference type="EMBL" id="CAWYQH010000119">
    <property type="protein sequence ID" value="CAK8691005.1"/>
    <property type="molecule type" value="Genomic_DNA"/>
</dbReference>
<dbReference type="PROSITE" id="PS00107">
    <property type="entry name" value="PROTEIN_KINASE_ATP"/>
    <property type="match status" value="1"/>
</dbReference>
<protein>
    <recommendedName>
        <fullName evidence="5">Protein kinase domain-containing protein</fullName>
    </recommendedName>
</protein>
<feature type="domain" description="Protein kinase" evidence="5">
    <location>
        <begin position="21"/>
        <end position="311"/>
    </location>
</feature>
<dbReference type="InterPro" id="IPR001245">
    <property type="entry name" value="Ser-Thr/Tyr_kinase_cat_dom"/>
</dbReference>
<dbReference type="SMART" id="SM00220">
    <property type="entry name" value="S_TKc"/>
    <property type="match status" value="1"/>
</dbReference>